<dbReference type="Gene3D" id="3.40.50.12780">
    <property type="entry name" value="N-terminal domain of ligase-like"/>
    <property type="match status" value="1"/>
</dbReference>
<dbReference type="SUPFAM" id="SSF56801">
    <property type="entry name" value="Acetyl-CoA synthetase-like"/>
    <property type="match status" value="1"/>
</dbReference>
<organism evidence="5 6">
    <name type="scientific">Planococcus salinus</name>
    <dbReference type="NCBI Taxonomy" id="1848460"/>
    <lineage>
        <taxon>Bacteria</taxon>
        <taxon>Bacillati</taxon>
        <taxon>Bacillota</taxon>
        <taxon>Bacilli</taxon>
        <taxon>Bacillales</taxon>
        <taxon>Caryophanaceae</taxon>
        <taxon>Planococcus</taxon>
    </lineage>
</organism>
<dbReference type="PANTHER" id="PTHR43201">
    <property type="entry name" value="ACYL-COA SYNTHETASE"/>
    <property type="match status" value="1"/>
</dbReference>
<evidence type="ECO:0000313" key="5">
    <source>
        <dbReference type="EMBL" id="RNF41269.1"/>
    </source>
</evidence>
<evidence type="ECO:0000313" key="6">
    <source>
        <dbReference type="Proteomes" id="UP000275473"/>
    </source>
</evidence>
<keyword evidence="6" id="KW-1185">Reference proteome</keyword>
<dbReference type="GO" id="GO:0006631">
    <property type="term" value="P:fatty acid metabolic process"/>
    <property type="evidence" value="ECO:0007669"/>
    <property type="project" value="TreeGrafter"/>
</dbReference>
<feature type="domain" description="AMP-dependent synthetase/ligase" evidence="3">
    <location>
        <begin position="41"/>
        <end position="378"/>
    </location>
</feature>
<reference evidence="5 6" key="1">
    <citation type="journal article" date="2018" name="Int. J. Syst. Evol. Microbiol.">
        <title>Planococcus salinus sp. nov., a moderately halophilic bacterium isolated from a saline-alkali soil.</title>
        <authorList>
            <person name="Gan L."/>
        </authorList>
    </citation>
    <scope>NUCLEOTIDE SEQUENCE [LARGE SCALE GENOMIC DNA]</scope>
    <source>
        <strain evidence="5 6">LCB217</strain>
    </source>
</reference>
<keyword evidence="2" id="KW-0436">Ligase</keyword>
<proteinExistence type="inferred from homology"/>
<dbReference type="CDD" id="cd04433">
    <property type="entry name" value="AFD_class_I"/>
    <property type="match status" value="1"/>
</dbReference>
<dbReference type="GO" id="GO:0031956">
    <property type="term" value="F:medium-chain fatty acid-CoA ligase activity"/>
    <property type="evidence" value="ECO:0007669"/>
    <property type="project" value="TreeGrafter"/>
</dbReference>
<dbReference type="Proteomes" id="UP000275473">
    <property type="component" value="Unassembled WGS sequence"/>
</dbReference>
<dbReference type="InterPro" id="IPR042099">
    <property type="entry name" value="ANL_N_sf"/>
</dbReference>
<dbReference type="EMBL" id="RIAX01000001">
    <property type="protein sequence ID" value="RNF41269.1"/>
    <property type="molecule type" value="Genomic_DNA"/>
</dbReference>
<comment type="similarity">
    <text evidence="1">Belongs to the ATP-dependent AMP-binding enzyme family.</text>
</comment>
<feature type="domain" description="AMP-binding enzyme C-terminal" evidence="4">
    <location>
        <begin position="421"/>
        <end position="496"/>
    </location>
</feature>
<sequence>MIEFLKVLDKINLLSLLNLRYLAASLYKNGINIMMLLDFAGKAYGDRTALVDDKETLGYKGLADQSEKLAHALKIHYRLKEGQKAGFLCNNDASFIKAVFAVSRLGLDVYLLNTGMSKTQFNRLMECHNFDFLVYDEEMAPVVEQFSYAGHRMVSGQVNLLTEQTRIRRKLPRSSSGSIMLLTGGTTGESKKVAHKPSLSNYLSPFVALLTRLKLLSCSSIYVATPIYHGYGIAILLSSVALGKKVVISRHFEATKACRLVAVHQVEAVTVVPLMVRRMLDAGAEELKCLRCIASGGAELDSRLVDKVFRELGPVLYNLYGTSETGLNIIATPEDLRYSAKTLGQVIDGLELKLLNASGEEIGEGKIGQFCIKNKWSMSNADHAWIKTGDLGYRDHKGYYFYCGRTDDLVVSGGEKVYPIELERLLLRHPEVKDAAVVGVSDEQFGQRLKAFVQPKNKGVLNETSLISWLKANATRSHVPKEIVILDLLPYTPLGKPDKKQLV</sequence>
<dbReference type="InterPro" id="IPR000873">
    <property type="entry name" value="AMP-dep_synth/lig_dom"/>
</dbReference>
<dbReference type="Gene3D" id="3.30.300.30">
    <property type="match status" value="1"/>
</dbReference>
<dbReference type="Pfam" id="PF13193">
    <property type="entry name" value="AMP-binding_C"/>
    <property type="match status" value="1"/>
</dbReference>
<comment type="caution">
    <text evidence="5">The sequence shown here is derived from an EMBL/GenBank/DDBJ whole genome shotgun (WGS) entry which is preliminary data.</text>
</comment>
<dbReference type="InterPro" id="IPR025110">
    <property type="entry name" value="AMP-bd_C"/>
</dbReference>
<dbReference type="PANTHER" id="PTHR43201:SF5">
    <property type="entry name" value="MEDIUM-CHAIN ACYL-COA LIGASE ACSF2, MITOCHONDRIAL"/>
    <property type="match status" value="1"/>
</dbReference>
<dbReference type="AlphaFoldDB" id="A0A3M8PC31"/>
<dbReference type="InterPro" id="IPR045851">
    <property type="entry name" value="AMP-bd_C_sf"/>
</dbReference>
<dbReference type="InterPro" id="IPR020845">
    <property type="entry name" value="AMP-binding_CS"/>
</dbReference>
<dbReference type="Pfam" id="PF00501">
    <property type="entry name" value="AMP-binding"/>
    <property type="match status" value="1"/>
</dbReference>
<dbReference type="PROSITE" id="PS00455">
    <property type="entry name" value="AMP_BINDING"/>
    <property type="match status" value="1"/>
</dbReference>
<gene>
    <name evidence="5" type="ORF">EEX84_00305</name>
</gene>
<evidence type="ECO:0000259" key="4">
    <source>
        <dbReference type="Pfam" id="PF13193"/>
    </source>
</evidence>
<evidence type="ECO:0000256" key="2">
    <source>
        <dbReference type="ARBA" id="ARBA00022598"/>
    </source>
</evidence>
<accession>A0A3M8PC31</accession>
<name>A0A3M8PC31_9BACL</name>
<evidence type="ECO:0000256" key="1">
    <source>
        <dbReference type="ARBA" id="ARBA00006432"/>
    </source>
</evidence>
<protein>
    <submittedName>
        <fullName evidence="5">AMP-dependent synthetase</fullName>
    </submittedName>
</protein>
<evidence type="ECO:0000259" key="3">
    <source>
        <dbReference type="Pfam" id="PF00501"/>
    </source>
</evidence>
<dbReference type="OrthoDB" id="9778383at2"/>